<evidence type="ECO:0000313" key="15">
    <source>
        <dbReference type="Proteomes" id="UP001629214"/>
    </source>
</evidence>
<dbReference type="Gene3D" id="3.40.50.2000">
    <property type="entry name" value="Glycogen Phosphorylase B"/>
    <property type="match status" value="2"/>
</dbReference>
<comment type="catalytic activity">
    <reaction evidence="13">
        <text>an alpha-Kdo-(2-&gt;4)-alpha-Kdo-(2-&gt;6)-lipid A + ADP-L-glycero-beta-D-manno-heptose = an L-alpha-D-Hep-(1-&gt;5)-[alpha-Kdo-(2-&gt;4)]-alpha-Kdo-(2-&gt;6)-lipid A + ADP + H(+)</text>
        <dbReference type="Rhea" id="RHEA:74067"/>
        <dbReference type="ChEBI" id="CHEBI:15378"/>
        <dbReference type="ChEBI" id="CHEBI:61506"/>
        <dbReference type="ChEBI" id="CHEBI:176431"/>
        <dbReference type="ChEBI" id="CHEBI:193068"/>
        <dbReference type="ChEBI" id="CHEBI:456216"/>
        <dbReference type="EC" id="2.4.99.23"/>
    </reaction>
</comment>
<keyword evidence="15" id="KW-1185">Reference proteome</keyword>
<keyword evidence="4" id="KW-0997">Cell inner membrane</keyword>
<keyword evidence="8" id="KW-0472">Membrane</keyword>
<keyword evidence="5" id="KW-0328">Glycosyltransferase</keyword>
<evidence type="ECO:0000256" key="8">
    <source>
        <dbReference type="ARBA" id="ARBA00023136"/>
    </source>
</evidence>
<keyword evidence="3" id="KW-1003">Cell membrane</keyword>
<comment type="pathway">
    <text evidence="2">Bacterial outer membrane biogenesis; LPS core biosynthesis.</text>
</comment>
<evidence type="ECO:0000256" key="2">
    <source>
        <dbReference type="ARBA" id="ARBA00004713"/>
    </source>
</evidence>
<dbReference type="Pfam" id="PF01075">
    <property type="entry name" value="Glyco_transf_9"/>
    <property type="match status" value="1"/>
</dbReference>
<evidence type="ECO:0000313" key="14">
    <source>
        <dbReference type="EMBL" id="MFL9879104.1"/>
    </source>
</evidence>
<organism evidence="14 15">
    <name type="scientific">Herbaspirillum rhizosphaerae</name>
    <dbReference type="NCBI Taxonomy" id="346179"/>
    <lineage>
        <taxon>Bacteria</taxon>
        <taxon>Pseudomonadati</taxon>
        <taxon>Pseudomonadota</taxon>
        <taxon>Betaproteobacteria</taxon>
        <taxon>Burkholderiales</taxon>
        <taxon>Oxalobacteraceae</taxon>
        <taxon>Herbaspirillum</taxon>
    </lineage>
</organism>
<name>A0ABW8ZB72_9BURK</name>
<comment type="similarity">
    <text evidence="9">Belongs to the glycosyltransferase 9 family.</text>
</comment>
<dbReference type="PANTHER" id="PTHR30160">
    <property type="entry name" value="TETRAACYLDISACCHARIDE 4'-KINASE-RELATED"/>
    <property type="match status" value="1"/>
</dbReference>
<evidence type="ECO:0000256" key="1">
    <source>
        <dbReference type="ARBA" id="ARBA00004515"/>
    </source>
</evidence>
<evidence type="ECO:0000256" key="12">
    <source>
        <dbReference type="ARBA" id="ARBA00044330"/>
    </source>
</evidence>
<dbReference type="SUPFAM" id="SSF53756">
    <property type="entry name" value="UDP-Glycosyltransferase/glycogen phosphorylase"/>
    <property type="match status" value="1"/>
</dbReference>
<evidence type="ECO:0000256" key="7">
    <source>
        <dbReference type="ARBA" id="ARBA00022985"/>
    </source>
</evidence>
<keyword evidence="6" id="KW-0808">Transferase</keyword>
<proteinExistence type="inferred from homology"/>
<evidence type="ECO:0000256" key="6">
    <source>
        <dbReference type="ARBA" id="ARBA00022679"/>
    </source>
</evidence>
<dbReference type="RefSeq" id="WP_408168105.1">
    <property type="nucleotide sequence ID" value="NZ_JAQQFR010000007.1"/>
</dbReference>
<comment type="caution">
    <text evidence="14">The sequence shown here is derived from an EMBL/GenBank/DDBJ whole genome shotgun (WGS) entry which is preliminary data.</text>
</comment>
<dbReference type="PANTHER" id="PTHR30160:SF19">
    <property type="entry name" value="LIPOPOLYSACCHARIDE HEPTOSYLTRANSFERASE 1"/>
    <property type="match status" value="1"/>
</dbReference>
<dbReference type="Proteomes" id="UP001629214">
    <property type="component" value="Unassembled WGS sequence"/>
</dbReference>
<dbReference type="NCBIfam" id="TIGR02193">
    <property type="entry name" value="heptsyl_trn_I"/>
    <property type="match status" value="1"/>
</dbReference>
<sequence length="343" mass="37263">MNILIVRVSSLGDVVHNMPMVADIRRHYPDANIDWVVEEGYTSLVRLNPYVRNIIPIALRRWRKTLGSAATRAEIAGFYRQLRHEAYDIVFDTQGLLKTSIVMRMARLAPGGKRVGLANATEGSGYEPISRIFHTQSIKVGLHTHAVMRARAVAAGALGYQPDTAADFALQAPALQTAPAWLPAHPYAVFFHGTARAAKQWPVENWVAVARALSLPVLLPWGSAKEKLAAEELARQMPQATVLPALPLMDAVALVQHAALVVGLDTGLTHIAAAYCRPTVELYCDSPRWKTEGNWSPRIVNLGDTGAPPDVAQVVQAINQVLSASKVEAKAASPDSRAQDNEA</sequence>
<keyword evidence="7" id="KW-0448">Lipopolysaccharide biosynthesis</keyword>
<evidence type="ECO:0000256" key="11">
    <source>
        <dbReference type="ARBA" id="ARBA00044190"/>
    </source>
</evidence>
<evidence type="ECO:0000256" key="3">
    <source>
        <dbReference type="ARBA" id="ARBA00022475"/>
    </source>
</evidence>
<evidence type="ECO:0000256" key="10">
    <source>
        <dbReference type="ARBA" id="ARBA00044041"/>
    </source>
</evidence>
<dbReference type="CDD" id="cd03789">
    <property type="entry name" value="GT9_LPS_heptosyltransferase"/>
    <property type="match status" value="1"/>
</dbReference>
<dbReference type="EMBL" id="JAQQFR010000007">
    <property type="protein sequence ID" value="MFL9879104.1"/>
    <property type="molecule type" value="Genomic_DNA"/>
</dbReference>
<gene>
    <name evidence="14" type="primary">waaC</name>
    <name evidence="14" type="ORF">PQR63_11960</name>
</gene>
<comment type="subcellular location">
    <subcellularLocation>
        <location evidence="1">Cell inner membrane</location>
        <topology evidence="1">Peripheral membrane protein</topology>
        <orientation evidence="1">Cytoplasmic side</orientation>
    </subcellularLocation>
</comment>
<dbReference type="InterPro" id="IPR051199">
    <property type="entry name" value="LPS_LOS_Heptosyltrfase"/>
</dbReference>
<reference evidence="14 15" key="1">
    <citation type="journal article" date="2024" name="Chem. Sci.">
        <title>Discovery of megapolipeptins by genome mining of a Burkholderiales bacteria collection.</title>
        <authorList>
            <person name="Paulo B.S."/>
            <person name="Recchia M.J.J."/>
            <person name="Lee S."/>
            <person name="Fergusson C.H."/>
            <person name="Romanowski S.B."/>
            <person name="Hernandez A."/>
            <person name="Krull N."/>
            <person name="Liu D.Y."/>
            <person name="Cavanagh H."/>
            <person name="Bos A."/>
            <person name="Gray C.A."/>
            <person name="Murphy B.T."/>
            <person name="Linington R.G."/>
            <person name="Eustaquio A.S."/>
        </authorList>
    </citation>
    <scope>NUCLEOTIDE SEQUENCE [LARGE SCALE GENOMIC DNA]</scope>
    <source>
        <strain evidence="14 15">RL21-008-BIB-B</strain>
    </source>
</reference>
<evidence type="ECO:0000256" key="13">
    <source>
        <dbReference type="ARBA" id="ARBA00049201"/>
    </source>
</evidence>
<accession>A0ABW8ZB72</accession>
<dbReference type="InterPro" id="IPR002201">
    <property type="entry name" value="Glyco_trans_9"/>
</dbReference>
<evidence type="ECO:0000256" key="9">
    <source>
        <dbReference type="ARBA" id="ARBA00043995"/>
    </source>
</evidence>
<evidence type="ECO:0000256" key="4">
    <source>
        <dbReference type="ARBA" id="ARBA00022519"/>
    </source>
</evidence>
<dbReference type="InterPro" id="IPR011908">
    <property type="entry name" value="LipoPS_heptosylTferase-I"/>
</dbReference>
<dbReference type="EC" id="2.4.99.23" evidence="10"/>
<evidence type="ECO:0000256" key="5">
    <source>
        <dbReference type="ARBA" id="ARBA00022676"/>
    </source>
</evidence>
<protein>
    <recommendedName>
        <fullName evidence="11">Lipopolysaccharide heptosyltransferase 1</fullName>
        <ecNumber evidence="10">2.4.99.23</ecNumber>
    </recommendedName>
    <alternativeName>
        <fullName evidence="12">ADP-heptose:lipopolysaccharide heptosyltransferase I</fullName>
    </alternativeName>
</protein>